<dbReference type="InterPro" id="IPR027417">
    <property type="entry name" value="P-loop_NTPase"/>
</dbReference>
<proteinExistence type="predicted"/>
<dbReference type="Pfam" id="PF13177">
    <property type="entry name" value="DNA_pol3_delta2"/>
    <property type="match status" value="1"/>
</dbReference>
<dbReference type="Gene3D" id="3.40.50.300">
    <property type="entry name" value="P-loop containing nucleotide triphosphate hydrolases"/>
    <property type="match status" value="1"/>
</dbReference>
<protein>
    <recommendedName>
        <fullName evidence="3">DNA polymerase III subunit delta</fullName>
    </recommendedName>
</protein>
<dbReference type="EMBL" id="MHCZ01000011">
    <property type="protein sequence ID" value="OGY30237.1"/>
    <property type="molecule type" value="Genomic_DNA"/>
</dbReference>
<accession>A0A1G1WSU6</accession>
<dbReference type="Proteomes" id="UP000178068">
    <property type="component" value="Unassembled WGS sequence"/>
</dbReference>
<dbReference type="STRING" id="1802603.A3F35_03255"/>
<evidence type="ECO:0000313" key="2">
    <source>
        <dbReference type="Proteomes" id="UP000178068"/>
    </source>
</evidence>
<evidence type="ECO:0000313" key="1">
    <source>
        <dbReference type="EMBL" id="OGY30237.1"/>
    </source>
</evidence>
<dbReference type="InterPro" id="IPR050238">
    <property type="entry name" value="DNA_Rep/Repair_Clamp_Loader"/>
</dbReference>
<dbReference type="PANTHER" id="PTHR11669:SF0">
    <property type="entry name" value="PROTEIN STICHEL-LIKE 2"/>
    <property type="match status" value="1"/>
</dbReference>
<dbReference type="PANTHER" id="PTHR11669">
    <property type="entry name" value="REPLICATION FACTOR C / DNA POLYMERASE III GAMMA-TAU SUBUNIT"/>
    <property type="match status" value="1"/>
</dbReference>
<evidence type="ECO:0008006" key="3">
    <source>
        <dbReference type="Google" id="ProtNLM"/>
    </source>
</evidence>
<comment type="caution">
    <text evidence="1">The sequence shown here is derived from an EMBL/GenBank/DDBJ whole genome shotgun (WGS) entry which is preliminary data.</text>
</comment>
<dbReference type="GO" id="GO:0006261">
    <property type="term" value="P:DNA-templated DNA replication"/>
    <property type="evidence" value="ECO:0007669"/>
    <property type="project" value="TreeGrafter"/>
</dbReference>
<name>A0A1G1WSU6_9BACT</name>
<sequence>MQTTLLIFGSDLASREEAAIKIAKEHSSHFDTIVHKTTEDSGIEAVRATLGRLAQKPFSSGQTTAIFIEAQLLGLEAQNTLLKSLEEPGETTQIILTCPNPYALIPTVVSRCQKIDLGRVGLEISRAEREKLESLFNLSFGAKLAFAEEVDIEKWEVFWREKLLSNLASRSLSTIAFYLRSIAKTREFLLKKANVKLAKINLILDTPKVE</sequence>
<dbReference type="AlphaFoldDB" id="A0A1G1WSU6"/>
<gene>
    <name evidence="1" type="ORF">A3F35_03255</name>
</gene>
<dbReference type="SUPFAM" id="SSF52540">
    <property type="entry name" value="P-loop containing nucleoside triphosphate hydrolases"/>
    <property type="match status" value="1"/>
</dbReference>
<organism evidence="1 2">
    <name type="scientific">Candidatus Woykebacteria bacterium RIFCSPHIGHO2_12_FULL_45_10</name>
    <dbReference type="NCBI Taxonomy" id="1802603"/>
    <lineage>
        <taxon>Bacteria</taxon>
        <taxon>Candidatus Woykeibacteriota</taxon>
    </lineage>
</organism>
<reference evidence="1 2" key="1">
    <citation type="journal article" date="2016" name="Nat. Commun.">
        <title>Thousands of microbial genomes shed light on interconnected biogeochemical processes in an aquifer system.</title>
        <authorList>
            <person name="Anantharaman K."/>
            <person name="Brown C.T."/>
            <person name="Hug L.A."/>
            <person name="Sharon I."/>
            <person name="Castelle C.J."/>
            <person name="Probst A.J."/>
            <person name="Thomas B.C."/>
            <person name="Singh A."/>
            <person name="Wilkins M.J."/>
            <person name="Karaoz U."/>
            <person name="Brodie E.L."/>
            <person name="Williams K.H."/>
            <person name="Hubbard S.S."/>
            <person name="Banfield J.F."/>
        </authorList>
    </citation>
    <scope>NUCLEOTIDE SEQUENCE [LARGE SCALE GENOMIC DNA]</scope>
</reference>